<dbReference type="SUPFAM" id="SSF57567">
    <property type="entry name" value="Serine protease inhibitors"/>
    <property type="match status" value="2"/>
</dbReference>
<evidence type="ECO:0000256" key="1">
    <source>
        <dbReference type="ARBA" id="ARBA00022737"/>
    </source>
</evidence>
<dbReference type="SMART" id="SM00832">
    <property type="entry name" value="C8"/>
    <property type="match status" value="2"/>
</dbReference>
<feature type="compositionally biased region" description="Polar residues" evidence="4">
    <location>
        <begin position="1745"/>
        <end position="1770"/>
    </location>
</feature>
<dbReference type="Gene3D" id="2.60.120.200">
    <property type="match status" value="4"/>
</dbReference>
<reference evidence="9" key="1">
    <citation type="submission" date="2012-01" db="EMBL/GenBank/DDBJ databases">
        <authorList>
            <person name="Walter R."/>
            <person name="Schartl M."/>
            <person name="Warren W."/>
        </authorList>
    </citation>
    <scope>NUCLEOTIDE SEQUENCE [LARGE SCALE GENOMIC DNA]</scope>
    <source>
        <strain evidence="9">JP 163 A</strain>
    </source>
</reference>
<dbReference type="GO" id="GO:0016020">
    <property type="term" value="C:membrane"/>
    <property type="evidence" value="ECO:0007669"/>
    <property type="project" value="InterPro"/>
</dbReference>
<keyword evidence="2" id="KW-1015">Disulfide bond</keyword>
<feature type="signal peptide" evidence="5">
    <location>
        <begin position="1"/>
        <end position="27"/>
    </location>
</feature>
<dbReference type="InterPro" id="IPR001846">
    <property type="entry name" value="VWF_type-D"/>
</dbReference>
<dbReference type="Proteomes" id="UP000002852">
    <property type="component" value="Unassembled WGS sequence"/>
</dbReference>
<feature type="domain" description="MAM" evidence="6">
    <location>
        <begin position="1071"/>
        <end position="1227"/>
    </location>
</feature>
<feature type="domain" description="VWFD" evidence="7">
    <location>
        <begin position="604"/>
        <end position="784"/>
    </location>
</feature>
<feature type="domain" description="VWFD" evidence="7">
    <location>
        <begin position="219"/>
        <end position="399"/>
    </location>
</feature>
<dbReference type="CDD" id="cd19941">
    <property type="entry name" value="TIL"/>
    <property type="match status" value="2"/>
</dbReference>
<dbReference type="InterPro" id="IPR036084">
    <property type="entry name" value="Ser_inhib-like_sf"/>
</dbReference>
<dbReference type="Pfam" id="PF00094">
    <property type="entry name" value="VWD"/>
    <property type="match status" value="3"/>
</dbReference>
<dbReference type="Ensembl" id="ENSXMAT00000039321.1">
    <property type="protein sequence ID" value="ENSXMAP00000027709.1"/>
    <property type="gene ID" value="ENSXMAG00000015288.2"/>
</dbReference>
<dbReference type="PROSITE" id="PS51233">
    <property type="entry name" value="VWFD"/>
    <property type="match status" value="3"/>
</dbReference>
<dbReference type="SUPFAM" id="SSF49899">
    <property type="entry name" value="Concanavalin A-like lectins/glucanases"/>
    <property type="match status" value="4"/>
</dbReference>
<feature type="compositionally biased region" description="Polar residues" evidence="4">
    <location>
        <begin position="1533"/>
        <end position="1561"/>
    </location>
</feature>
<feature type="compositionally biased region" description="Polar residues" evidence="4">
    <location>
        <begin position="1838"/>
        <end position="1848"/>
    </location>
</feature>
<dbReference type="PANTHER" id="PTHR11339:SF374">
    <property type="entry name" value="ZONADHESIN"/>
    <property type="match status" value="1"/>
</dbReference>
<feature type="compositionally biased region" description="Polar residues" evidence="4">
    <location>
        <begin position="1605"/>
        <end position="1631"/>
    </location>
</feature>
<dbReference type="InterPro" id="IPR013320">
    <property type="entry name" value="ConA-like_dom_sf"/>
</dbReference>
<dbReference type="GO" id="GO:0031012">
    <property type="term" value="C:extracellular matrix"/>
    <property type="evidence" value="ECO:0007669"/>
    <property type="project" value="TreeGrafter"/>
</dbReference>
<dbReference type="Gene3D" id="2.10.25.10">
    <property type="entry name" value="Laminin"/>
    <property type="match status" value="2"/>
</dbReference>
<evidence type="ECO:0000256" key="4">
    <source>
        <dbReference type="SAM" id="MobiDB-lite"/>
    </source>
</evidence>
<accession>A0A3B5QBT0</accession>
<feature type="compositionally biased region" description="Polar residues" evidence="4">
    <location>
        <begin position="1457"/>
        <end position="1470"/>
    </location>
</feature>
<evidence type="ECO:0000256" key="2">
    <source>
        <dbReference type="ARBA" id="ARBA00023157"/>
    </source>
</evidence>
<reference evidence="8" key="3">
    <citation type="submission" date="2025-08" db="UniProtKB">
        <authorList>
            <consortium name="Ensembl"/>
        </authorList>
    </citation>
    <scope>IDENTIFICATION</scope>
    <source>
        <strain evidence="8">JP 163 A</strain>
    </source>
</reference>
<proteinExistence type="predicted"/>
<dbReference type="Pfam" id="PF08742">
    <property type="entry name" value="C8"/>
    <property type="match status" value="2"/>
</dbReference>
<feature type="region of interest" description="Disordered" evidence="4">
    <location>
        <begin position="1437"/>
        <end position="1858"/>
    </location>
</feature>
<dbReference type="GeneTree" id="ENSGT00940000156850"/>
<dbReference type="PRINTS" id="PR00020">
    <property type="entry name" value="MAMDOMAIN"/>
</dbReference>
<feature type="compositionally biased region" description="Polar residues" evidence="4">
    <location>
        <begin position="1673"/>
        <end position="1701"/>
    </location>
</feature>
<dbReference type="InParanoid" id="A0A3B5QBT0"/>
<organism evidence="8 9">
    <name type="scientific">Xiphophorus maculatus</name>
    <name type="common">Southern platyfish</name>
    <name type="synonym">Platypoecilus maculatus</name>
    <dbReference type="NCBI Taxonomy" id="8083"/>
    <lineage>
        <taxon>Eukaryota</taxon>
        <taxon>Metazoa</taxon>
        <taxon>Chordata</taxon>
        <taxon>Craniata</taxon>
        <taxon>Vertebrata</taxon>
        <taxon>Euteleostomi</taxon>
        <taxon>Actinopterygii</taxon>
        <taxon>Neopterygii</taxon>
        <taxon>Teleostei</taxon>
        <taxon>Neoteleostei</taxon>
        <taxon>Acanthomorphata</taxon>
        <taxon>Ovalentaria</taxon>
        <taxon>Atherinomorphae</taxon>
        <taxon>Cyprinodontiformes</taxon>
        <taxon>Poeciliidae</taxon>
        <taxon>Poeciliinae</taxon>
        <taxon>Xiphophorus</taxon>
    </lineage>
</organism>
<dbReference type="Pfam" id="PF12714">
    <property type="entry name" value="TILa"/>
    <property type="match status" value="1"/>
</dbReference>
<dbReference type="InterPro" id="IPR050780">
    <property type="entry name" value="Mucin_vWF_Thrombospondin_sf"/>
</dbReference>
<dbReference type="FunFam" id="2.60.120.200:FF:000128">
    <property type="entry name" value="enteropeptidase isoform X2"/>
    <property type="match status" value="1"/>
</dbReference>
<dbReference type="PANTHER" id="PTHR11339">
    <property type="entry name" value="EXTRACELLULAR MATRIX GLYCOPROTEIN RELATED"/>
    <property type="match status" value="1"/>
</dbReference>
<evidence type="ECO:0000313" key="9">
    <source>
        <dbReference type="Proteomes" id="UP000002852"/>
    </source>
</evidence>
<dbReference type="Pfam" id="PF01826">
    <property type="entry name" value="TIL"/>
    <property type="match status" value="2"/>
</dbReference>
<sequence length="2171" mass="235013">MLGKLHTDLLITVALIFLARLDCMCRAENDLSLVKLPGWKDTSDYVGRCFYSQHGNLTCDWTSSQAGDVTMEILASHPLTITGKACLEFWHLASGVSSGATLRALLKSGLRQVEIWTSPPLPRDAWRQVSVPLNLTEPGTQVIFEAVHPLTVDQTTLKQIGIRRGSCRNQCDSNTDLWTGDSTRCLCSVGQLFCFLSHCPKGQICGPQRDEPRKLSPSGMCTIHSNTDCHTFDGALFRFTSPCTYVLAKTYSASEALPKFAVEVVNIQTGNVSQPTIQQINVNLGNMRVSLLKSQTHWVVVNGIWRELPLNLNNNTIHIESNAAAIVVGSSSGVSVSFDNTGALQLRIPLQYSDRVCGLCGNFNQLPGDDLLKPDGTKAESATALAESWQTGGNVSSCEAIPVPQQCNPQDEAHYSSENYCGLLRSGSGPFASCLPDVGAESYFHACLLGLCSARGDQKVLCEALKAYADVCQEVGIAIPTWRNSTFCSFECGENSHYNSCADGCPEVCPGLDQMGLCGSCEERCECDPGFKLGGDKCVPAEHCGCWYNGKHYERGGMTVEADCVQQCRCIGNDTMQCTAMTCASDEVCKEKYGIKGCFPFKPATCSVYGDPHYVTFDKLAYSFQGGCAYTLTTTCGRHSTVQFTVIGFNIHPAGQNFTRAKLEAVVLQLDGLDLTLNQSGQVNVRGVSVRLPYSTNGSYGSVWIYVKKDYTILETTFGLKLWIDGHSRLFLQVDERYKYELCGLCGTYSGYQEDDFMMPGGQIASESFEFGDSWRTHTNEECMAHPNDPRECDNDGTVANEECSMVFHGAFEACHEYVHPSIYFSSCVYDYCATSGDQSTFCESLKSYATACQVEGVELSSWQIGTACDFSTVVPTNPGTTSPNINSCPLDCSFDTSICGWEQLIQDSFDWTRHSGSTPSNFTGPNQDHTTGAGYYMYLEGDDVTHGDSARLLSQSCQLDGPICFHFWYYMLGSATSMVLNVYQLQGNKATKVWGIIDNKGSEWQLGKADLKISGPFKLIIEGIRGSTAQSDLAIDDIAITSGSCLDAFPNVTGTALPFRTTKSHQICNFDCSFQNGLCTWRQMITDAFDWERNYGSTPTEMTGPSSDHTGDGHYIYIESTNVTYGDTARLISSQCANTGPQCLQFWYHMYGSADRMGLNIYLFENNVAKAVWNEMNNHGNMWHLAQVDLNTTAVFQIIFEGQRGSNDQSDVAIDDITLHQGRCSDLSGIDLEAPMLNGTAEVPTLNVVPRTIKLITINMENTTKTPDQAKHPVCHLDCDFEKDFCQWSQMLPDVFDWERRNGSTPTLITGPLSDHTTGDGHYLHIDASMASLGDTARLIGTECSDTGPQCLTFWYRMSGSDTMGLHVYLLQDKQATILWRRRNDQGNVWHLAQVDLVGNGTFQIIFEGRNGTTESGVALDDIKLHRGGCQDLVNPATVAPETWTTTNAPEVPAPSNETGLHTPTTQSNATARPPVPATTSSAPSNETRPQPSPTGGPHPPTAQGNATAGPHVPATTNAAPTNETGPHPPTAQGNATTGPQFPAPTNQGPSNETEPQLSPTGGPHPPTAQGNATAGPQVPAPTNQAPSNETEPQPSPTGGPHPTTAQGNATAGPQVPAPTNQAPSNETEPQPSPTGGPHPTTAQGNATAWPHVPATTNAAPTNETGPHPPTAQGNATTGPQFPAPTNQGPSNETEPQLSPTGGPHPTTAQGNATAGPQVPAPTNQAPSNETEPQPSPTGGPHPTTAQGNATAWPQVPAPTNQAPSNETEPQPLPTGGPHPTTAQGNATVWPKFPAPTNPAPSPETSLQPPNSTTSQTPKTPPTSEPQVPTLRPDLSINPTMRPQQIVPQPETPHVSTPSCAENSHYTTCIPACSPTCENLTGPPHCSSEISCASGCVCDDGFVQKGSVCVPVQKCGCIDRNGETHQFNEVWYTSHCRQKCECEEDAGEGKTDCKDKDGCEDDAVCLQLETGKYYCKSTDFGECVIQGDPQYKTFDKLKHNFSGTNLYVLVRTKNLPKNLPEIYIESTNACADSSEEMERSEISGDDDDVDEEHKRILQELKVKVYNHTVELKHKRKVFVDGQKIKASGSAAPGLEIQMHSSRIYLKTDFGLSVGFNGHCKTDIILPFLYKRRVEGLCGNFDGRKTNDKVKPDGTIAKNTQEFGESWRVYI</sequence>
<feature type="compositionally biased region" description="Polar residues" evidence="4">
    <location>
        <begin position="1570"/>
        <end position="1594"/>
    </location>
</feature>
<keyword evidence="3" id="KW-0325">Glycoprotein</keyword>
<reference evidence="8" key="4">
    <citation type="submission" date="2025-09" db="UniProtKB">
        <authorList>
            <consortium name="Ensembl"/>
        </authorList>
    </citation>
    <scope>IDENTIFICATION</scope>
    <source>
        <strain evidence="8">JP 163 A</strain>
    </source>
</reference>
<dbReference type="SMART" id="SM00137">
    <property type="entry name" value="MAM"/>
    <property type="match status" value="3"/>
</dbReference>
<dbReference type="SMART" id="SM00216">
    <property type="entry name" value="VWD"/>
    <property type="match status" value="3"/>
</dbReference>
<dbReference type="InterPro" id="IPR002919">
    <property type="entry name" value="TIL_dom"/>
</dbReference>
<keyword evidence="9" id="KW-1185">Reference proteome</keyword>
<feature type="compositionally biased region" description="Low complexity" evidence="4">
    <location>
        <begin position="1515"/>
        <end position="1524"/>
    </location>
</feature>
<feature type="chain" id="PRO_5017485448" evidence="5">
    <location>
        <begin position="28"/>
        <end position="2171"/>
    </location>
</feature>
<feature type="compositionally biased region" description="Pro residues" evidence="4">
    <location>
        <begin position="1794"/>
        <end position="1803"/>
    </location>
</feature>
<dbReference type="InterPro" id="IPR000998">
    <property type="entry name" value="MAM_dom"/>
</dbReference>
<dbReference type="InterPro" id="IPR014853">
    <property type="entry name" value="VWF/SSPO/ZAN-like_Cys-rich_dom"/>
</dbReference>
<dbReference type="CDD" id="cd06263">
    <property type="entry name" value="MAM"/>
    <property type="match status" value="3"/>
</dbReference>
<evidence type="ECO:0000256" key="5">
    <source>
        <dbReference type="SAM" id="SignalP"/>
    </source>
</evidence>
<name>A0A3B5QBT0_XIPMA</name>
<feature type="domain" description="MAM" evidence="6">
    <location>
        <begin position="1278"/>
        <end position="1433"/>
    </location>
</feature>
<dbReference type="STRING" id="8083.ENSXMAP00000027709"/>
<feature type="compositionally biased region" description="Low complexity" evidence="4">
    <location>
        <begin position="1655"/>
        <end position="1664"/>
    </location>
</feature>
<evidence type="ECO:0000313" key="8">
    <source>
        <dbReference type="Ensembl" id="ENSXMAP00000027709.1"/>
    </source>
</evidence>
<evidence type="ECO:0000259" key="6">
    <source>
        <dbReference type="PROSITE" id="PS50060"/>
    </source>
</evidence>
<protein>
    <submittedName>
        <fullName evidence="8">Zonadhesin-like</fullName>
    </submittedName>
</protein>
<feature type="domain" description="VWFD" evidence="7">
    <location>
        <begin position="1982"/>
        <end position="2171"/>
    </location>
</feature>
<dbReference type="GO" id="GO:0005615">
    <property type="term" value="C:extracellular space"/>
    <property type="evidence" value="ECO:0007669"/>
    <property type="project" value="TreeGrafter"/>
</dbReference>
<feature type="compositionally biased region" description="Low complexity" evidence="4">
    <location>
        <begin position="1471"/>
        <end position="1486"/>
    </location>
</feature>
<keyword evidence="1" id="KW-0677">Repeat</keyword>
<feature type="compositionally biased region" description="Polar residues" evidence="4">
    <location>
        <begin position="1708"/>
        <end position="1734"/>
    </location>
</feature>
<dbReference type="InterPro" id="IPR025615">
    <property type="entry name" value="TILa_dom"/>
</dbReference>
<feature type="compositionally biased region" description="Low complexity" evidence="4">
    <location>
        <begin position="1806"/>
        <end position="1819"/>
    </location>
</feature>
<keyword evidence="5" id="KW-0732">Signal</keyword>
<reference evidence="9" key="2">
    <citation type="journal article" date="2013" name="Nat. Genet.">
        <title>The genome of the platyfish, Xiphophorus maculatus, provides insights into evolutionary adaptation and several complex traits.</title>
        <authorList>
            <person name="Schartl M."/>
            <person name="Walter R.B."/>
            <person name="Shen Y."/>
            <person name="Garcia T."/>
            <person name="Catchen J."/>
            <person name="Amores A."/>
            <person name="Braasch I."/>
            <person name="Chalopin D."/>
            <person name="Volff J.N."/>
            <person name="Lesch K.P."/>
            <person name="Bisazza A."/>
            <person name="Minx P."/>
            <person name="Hillier L."/>
            <person name="Wilson R.K."/>
            <person name="Fuerstenberg S."/>
            <person name="Boore J."/>
            <person name="Searle S."/>
            <person name="Postlethwait J.H."/>
            <person name="Warren W.C."/>
        </authorList>
    </citation>
    <scope>NUCLEOTIDE SEQUENCE [LARGE SCALE GENOMIC DNA]</scope>
    <source>
        <strain evidence="9">JP 163 A</strain>
    </source>
</reference>
<evidence type="ECO:0000259" key="7">
    <source>
        <dbReference type="PROSITE" id="PS51233"/>
    </source>
</evidence>
<dbReference type="Pfam" id="PF00629">
    <property type="entry name" value="MAM"/>
    <property type="match status" value="4"/>
</dbReference>
<feature type="domain" description="MAM" evidence="6">
    <location>
        <begin position="891"/>
        <end position="1048"/>
    </location>
</feature>
<feature type="compositionally biased region" description="Pro residues" evidence="4">
    <location>
        <begin position="1492"/>
        <end position="1502"/>
    </location>
</feature>
<dbReference type="OMA" id="LMSSVCH"/>
<dbReference type="PROSITE" id="PS50060">
    <property type="entry name" value="MAM_2"/>
    <property type="match status" value="4"/>
</dbReference>
<feature type="domain" description="MAM" evidence="6">
    <location>
        <begin position="78"/>
        <end position="169"/>
    </location>
</feature>
<evidence type="ECO:0000256" key="3">
    <source>
        <dbReference type="ARBA" id="ARBA00023180"/>
    </source>
</evidence>